<evidence type="ECO:0000256" key="2">
    <source>
        <dbReference type="ARBA" id="ARBA00022737"/>
    </source>
</evidence>
<evidence type="ECO:0000313" key="6">
    <source>
        <dbReference type="EMBL" id="KAA1138818.1"/>
    </source>
</evidence>
<name>A0A5B0SLQ8_PUCGR</name>
<accession>A0A5B0SLQ8</accession>
<comment type="similarity">
    <text evidence="3">Belongs to the WD repeat ASA1 family.</text>
</comment>
<feature type="region of interest" description="Disordered" evidence="5">
    <location>
        <begin position="535"/>
        <end position="561"/>
    </location>
</feature>
<evidence type="ECO:0000256" key="3">
    <source>
        <dbReference type="ARBA" id="ARBA00037931"/>
    </source>
</evidence>
<comment type="caution">
    <text evidence="6">The sequence shown here is derived from an EMBL/GenBank/DDBJ whole genome shotgun (WGS) entry which is preliminary data.</text>
</comment>
<evidence type="ECO:0000256" key="5">
    <source>
        <dbReference type="SAM" id="MobiDB-lite"/>
    </source>
</evidence>
<evidence type="ECO:0000256" key="4">
    <source>
        <dbReference type="ARBA" id="ARBA00040563"/>
    </source>
</evidence>
<dbReference type="SUPFAM" id="SSF50978">
    <property type="entry name" value="WD40 repeat-like"/>
    <property type="match status" value="1"/>
</dbReference>
<dbReference type="InterPro" id="IPR036322">
    <property type="entry name" value="WD40_repeat_dom_sf"/>
</dbReference>
<dbReference type="Gene3D" id="2.130.10.10">
    <property type="entry name" value="YVTN repeat-like/Quinoprotein amine dehydrogenase"/>
    <property type="match status" value="1"/>
</dbReference>
<keyword evidence="1" id="KW-0853">WD repeat</keyword>
<protein>
    <recommendedName>
        <fullName evidence="4">ASTRA-associated protein 1</fullName>
    </recommendedName>
</protein>
<dbReference type="PANTHER" id="PTHR19854">
    <property type="entry name" value="TRANSDUCIN BETA-LIKE 3"/>
    <property type="match status" value="1"/>
</dbReference>
<dbReference type="PANTHER" id="PTHR19854:SF1">
    <property type="entry name" value="GUANINE NUCLEOTIDE-BINDING PROTEIN SUBUNIT BETA-LIKE PROTEIN 1"/>
    <property type="match status" value="1"/>
</dbReference>
<proteinExistence type="inferred from homology"/>
<dbReference type="EMBL" id="VDEP01000001">
    <property type="protein sequence ID" value="KAA1138818.1"/>
    <property type="molecule type" value="Genomic_DNA"/>
</dbReference>
<feature type="region of interest" description="Disordered" evidence="5">
    <location>
        <begin position="430"/>
        <end position="449"/>
    </location>
</feature>
<evidence type="ECO:0000256" key="1">
    <source>
        <dbReference type="ARBA" id="ARBA00022574"/>
    </source>
</evidence>
<dbReference type="Proteomes" id="UP000325313">
    <property type="component" value="Unassembled WGS sequence"/>
</dbReference>
<keyword evidence="2" id="KW-0677">Repeat</keyword>
<gene>
    <name evidence="6" type="primary">GNB1L_1</name>
    <name evidence="6" type="ORF">PGTUg99_015519</name>
</gene>
<evidence type="ECO:0000313" key="7">
    <source>
        <dbReference type="Proteomes" id="UP000325313"/>
    </source>
</evidence>
<sequence>MGCTLYRHRLTACDHPVNIDLSTRHHNISTSPDMLTRSAPEPVYLFRPTHQELSTTNNRAINHLNFISLKQPQHLALLTADNHGWISIWNLDSKRTQSLWHPHPHTQSIGGCLSAWPLTTHSDSDQSSSLFILSQGRDHQLILNQIHNYTKTCTISTITRANLKPTHSNPSTNVSIVAQTPINAINFCKASSLPLHHSPLAVSQNIHSIVALPSLISEEFVDIFAIRIVDPPKIIKICEALGREKDQGRNKTQTGSVVAVQLYSPPGTKGLILMMIGYESGEARILKNESLIDPGFQSSSSSKEEEERMMDGVDWEEVGRFQGHTEPILSLTISIDPLDRLAGIGWSVGADRKIVRYELTAIASDPPAHCPHTNISQNGGEYQMSMNPMIFETNQPGRFDVQVRSDGKVLGIYTWGGKLWLFDTTAIEPDQAEPPKITGSRRDKASAVESARPFTLRPLLVLKLPTEPEHRSGVLAFAPFPPPPPPLLAPSSPPASPPQTLPNRLDSLAGLALLVASAPAGQIIAWEVFPPPPLPQSRAYMSRSKQSEATIDPSKENADSI</sequence>
<dbReference type="InterPro" id="IPR015943">
    <property type="entry name" value="WD40/YVTN_repeat-like_dom_sf"/>
</dbReference>
<dbReference type="AlphaFoldDB" id="A0A5B0SLQ8"/>
<reference evidence="6 7" key="1">
    <citation type="submission" date="2019-05" db="EMBL/GenBank/DDBJ databases">
        <title>Emergence of the Ug99 lineage of the wheat stem rust pathogen through somatic hybridization.</title>
        <authorList>
            <person name="Li F."/>
            <person name="Upadhyaya N.M."/>
            <person name="Sperschneider J."/>
            <person name="Matny O."/>
            <person name="Nguyen-Phuc H."/>
            <person name="Mago R."/>
            <person name="Raley C."/>
            <person name="Miller M.E."/>
            <person name="Silverstein K.A.T."/>
            <person name="Henningsen E."/>
            <person name="Hirsch C.D."/>
            <person name="Visser B."/>
            <person name="Pretorius Z.A."/>
            <person name="Steffenson B.J."/>
            <person name="Schwessinger B."/>
            <person name="Dodds P.N."/>
            <person name="Figueroa M."/>
        </authorList>
    </citation>
    <scope>NUCLEOTIDE SEQUENCE [LARGE SCALE GENOMIC DNA]</scope>
    <source>
        <strain evidence="6 7">Ug99</strain>
    </source>
</reference>
<organism evidence="6 7">
    <name type="scientific">Puccinia graminis f. sp. tritici</name>
    <dbReference type="NCBI Taxonomy" id="56615"/>
    <lineage>
        <taxon>Eukaryota</taxon>
        <taxon>Fungi</taxon>
        <taxon>Dikarya</taxon>
        <taxon>Basidiomycota</taxon>
        <taxon>Pucciniomycotina</taxon>
        <taxon>Pucciniomycetes</taxon>
        <taxon>Pucciniales</taxon>
        <taxon>Pucciniaceae</taxon>
        <taxon>Puccinia</taxon>
    </lineage>
</organism>